<accession>A0ACD4DJU7</accession>
<sequence>MSQTVDRTALPASPAQDVPDPAPETPARSSGVLRMWQRLPWGMRYFLGRLALVPVTLFALCTLAFGLVNLIPSNPAGVLLGDFATPEEIARVNAELGLDQSLWTRYVEFLKALAGGSLGESYFTGESVTVALGARVASTLELVVGAWIVALVLGTTLGVAMAYWKSPVARSSISTGVALIQAIPDFVLGILGSLVFFYFLGVLPLPLGQLPMTASSPPAITGAAFLDAVLTGDWSTAGAAAQQMVLPIAALGISGSVVFARVVYAAAAEVFASSHTAFARARGIGEPTVVRLAVRASLLPAVAASGIVVGSLIGGSAVVEVVFNWQGLGQWGAEGALEADIPVLEGYIIAGAGLALLAYIVADMSMYWLDPRVRVKR</sequence>
<evidence type="ECO:0000313" key="2">
    <source>
        <dbReference type="Proteomes" id="UP001156484"/>
    </source>
</evidence>
<protein>
    <submittedName>
        <fullName evidence="1">ABC transporter permease</fullName>
    </submittedName>
</protein>
<keyword evidence="2" id="KW-1185">Reference proteome</keyword>
<dbReference type="Proteomes" id="UP001156484">
    <property type="component" value="Chromosome"/>
</dbReference>
<dbReference type="EMBL" id="CP107551">
    <property type="protein sequence ID" value="UYP20238.1"/>
    <property type="molecule type" value="Genomic_DNA"/>
</dbReference>
<reference evidence="1" key="1">
    <citation type="submission" date="2022-10" db="EMBL/GenBank/DDBJ databases">
        <title>Rhodococcus ferula Z13 complete genome.</title>
        <authorList>
            <person name="Long X."/>
            <person name="Zang M."/>
        </authorList>
    </citation>
    <scope>NUCLEOTIDE SEQUENCE</scope>
    <source>
        <strain evidence="1">Z13</strain>
    </source>
</reference>
<evidence type="ECO:0000313" key="1">
    <source>
        <dbReference type="EMBL" id="UYP20238.1"/>
    </source>
</evidence>
<gene>
    <name evidence="1" type="ORF">OED52_06815</name>
</gene>
<organism evidence="1 2">
    <name type="scientific">Rhodococcus sacchari</name>
    <dbReference type="NCBI Taxonomy" id="2962047"/>
    <lineage>
        <taxon>Bacteria</taxon>
        <taxon>Bacillati</taxon>
        <taxon>Actinomycetota</taxon>
        <taxon>Actinomycetes</taxon>
        <taxon>Mycobacteriales</taxon>
        <taxon>Nocardiaceae</taxon>
        <taxon>Rhodococcus</taxon>
    </lineage>
</organism>
<proteinExistence type="predicted"/>
<name>A0ACD4DJU7_9NOCA</name>